<dbReference type="PATRIC" id="fig|286156.4.peg.1657"/>
<feature type="region of interest" description="Disordered" evidence="1">
    <location>
        <begin position="103"/>
        <end position="156"/>
    </location>
</feature>
<accession>A0A1C0U603</accession>
<protein>
    <submittedName>
        <fullName evidence="2">Uncharacterized protein</fullName>
    </submittedName>
</protein>
<comment type="caution">
    <text evidence="2">The sequence shown here is derived from an EMBL/GenBank/DDBJ whole genome shotgun (WGS) entry which is preliminary data.</text>
</comment>
<evidence type="ECO:0000313" key="2">
    <source>
        <dbReference type="EMBL" id="OCQ53358.1"/>
    </source>
</evidence>
<reference evidence="2 3" key="1">
    <citation type="submission" date="2015-12" db="EMBL/GenBank/DDBJ databases">
        <title>Genome comparisons provide insights into the role of secondary metabolites in the pathogenic phase of the Photorhabdus life cycle.</title>
        <authorList>
            <person name="Tobias N.J."/>
            <person name="Mishra B."/>
            <person name="Gupta D.K."/>
            <person name="Thines M."/>
            <person name="Stinear T.P."/>
            <person name="Bode H.B."/>
        </authorList>
    </citation>
    <scope>NUCLEOTIDE SEQUENCE [LARGE SCALE GENOMIC DNA]</scope>
    <source>
        <strain evidence="2 3">PB68.1</strain>
    </source>
</reference>
<dbReference type="AlphaFoldDB" id="A0A1C0U603"/>
<dbReference type="RefSeq" id="WP_065822721.1">
    <property type="nucleotide sequence ID" value="NZ_CAWMQZ010000043.1"/>
</dbReference>
<dbReference type="Proteomes" id="UP000093476">
    <property type="component" value="Unassembled WGS sequence"/>
</dbReference>
<keyword evidence="3" id="KW-1185">Reference proteome</keyword>
<sequence>MIDQNNSNDIVSPNVSISDVTVSSIQIAPEIARNNVHVVIIDDKGASRDFLLDNSDGGYQGNGSLITLLLAHLNSKKVTLRTTGYEYNKHGYINGVLIKGDKGSGGNGGNGGNGGSGGSGGGSGGSGGSGGGSGGSGGGSGGSGGGSGGSGGGSGG</sequence>
<proteinExistence type="predicted"/>
<gene>
    <name evidence="2" type="ORF">Ppb6_01467</name>
</gene>
<dbReference type="EMBL" id="LOMY01000043">
    <property type="protein sequence ID" value="OCQ53358.1"/>
    <property type="molecule type" value="Genomic_DNA"/>
</dbReference>
<evidence type="ECO:0000313" key="3">
    <source>
        <dbReference type="Proteomes" id="UP000093476"/>
    </source>
</evidence>
<evidence type="ECO:0000256" key="1">
    <source>
        <dbReference type="SAM" id="MobiDB-lite"/>
    </source>
</evidence>
<name>A0A1C0U603_9GAMM</name>
<organism evidence="2 3">
    <name type="scientific">Photorhabdus australis subsp. thailandensis</name>
    <dbReference type="NCBI Taxonomy" id="2805096"/>
    <lineage>
        <taxon>Bacteria</taxon>
        <taxon>Pseudomonadati</taxon>
        <taxon>Pseudomonadota</taxon>
        <taxon>Gammaproteobacteria</taxon>
        <taxon>Enterobacterales</taxon>
        <taxon>Morganellaceae</taxon>
        <taxon>Photorhabdus</taxon>
    </lineage>
</organism>